<feature type="domain" description="Tyr recombinase" evidence="5">
    <location>
        <begin position="220"/>
        <end position="402"/>
    </location>
</feature>
<dbReference type="Proteomes" id="UP000254634">
    <property type="component" value="Unassembled WGS sequence"/>
</dbReference>
<dbReference type="SUPFAM" id="SSF56349">
    <property type="entry name" value="DNA breaking-rejoining enzymes"/>
    <property type="match status" value="1"/>
</dbReference>
<keyword evidence="8" id="KW-1185">Reference proteome</keyword>
<evidence type="ECO:0000259" key="6">
    <source>
        <dbReference type="PROSITE" id="PS51900"/>
    </source>
</evidence>
<proteinExistence type="inferred from homology"/>
<dbReference type="PANTHER" id="PTHR30349">
    <property type="entry name" value="PHAGE INTEGRASE-RELATED"/>
    <property type="match status" value="1"/>
</dbReference>
<dbReference type="Gene3D" id="1.10.150.130">
    <property type="match status" value="1"/>
</dbReference>
<dbReference type="InterPro" id="IPR050090">
    <property type="entry name" value="Tyrosine_recombinase_XerCD"/>
</dbReference>
<accession>A0A380L091</accession>
<dbReference type="PROSITE" id="PS51900">
    <property type="entry name" value="CB"/>
    <property type="match status" value="1"/>
</dbReference>
<dbReference type="Gene3D" id="1.10.443.10">
    <property type="entry name" value="Intergrase catalytic core"/>
    <property type="match status" value="1"/>
</dbReference>
<dbReference type="InterPro" id="IPR010998">
    <property type="entry name" value="Integrase_recombinase_N"/>
</dbReference>
<evidence type="ECO:0000256" key="3">
    <source>
        <dbReference type="ARBA" id="ARBA00023172"/>
    </source>
</evidence>
<dbReference type="Pfam" id="PF00589">
    <property type="entry name" value="Phage_integrase"/>
    <property type="match status" value="1"/>
</dbReference>
<name>A0A380L091_9STRE</name>
<evidence type="ECO:0000259" key="5">
    <source>
        <dbReference type="PROSITE" id="PS51898"/>
    </source>
</evidence>
<dbReference type="EMBL" id="UHFR01000005">
    <property type="protein sequence ID" value="SUN76764.1"/>
    <property type="molecule type" value="Genomic_DNA"/>
</dbReference>
<dbReference type="OrthoDB" id="283809at2"/>
<dbReference type="InterPro" id="IPR013762">
    <property type="entry name" value="Integrase-like_cat_sf"/>
</dbReference>
<comment type="similarity">
    <text evidence="1">Belongs to the 'phage' integrase family.</text>
</comment>
<evidence type="ECO:0000256" key="2">
    <source>
        <dbReference type="ARBA" id="ARBA00023125"/>
    </source>
</evidence>
<dbReference type="RefSeq" id="WP_018370696.1">
    <property type="nucleotide sequence ID" value="NZ_UHFR01000005.1"/>
</dbReference>
<evidence type="ECO:0000313" key="8">
    <source>
        <dbReference type="Proteomes" id="UP000254634"/>
    </source>
</evidence>
<dbReference type="GO" id="GO:0006310">
    <property type="term" value="P:DNA recombination"/>
    <property type="evidence" value="ECO:0007669"/>
    <property type="project" value="UniProtKB-KW"/>
</dbReference>
<gene>
    <name evidence="7" type="primary">xerD_2</name>
    <name evidence="7" type="ORF">NCTC13765_01264</name>
</gene>
<keyword evidence="2 4" id="KW-0238">DNA-binding</keyword>
<keyword evidence="3" id="KW-0233">DNA recombination</keyword>
<dbReference type="InterPro" id="IPR002104">
    <property type="entry name" value="Integrase_catalytic"/>
</dbReference>
<dbReference type="InterPro" id="IPR044068">
    <property type="entry name" value="CB"/>
</dbReference>
<dbReference type="PROSITE" id="PS51898">
    <property type="entry name" value="TYR_RECOMBINASE"/>
    <property type="match status" value="1"/>
</dbReference>
<reference evidence="7" key="1">
    <citation type="submission" date="2018-06" db="EMBL/GenBank/DDBJ databases">
        <authorList>
            <consortium name="Pathogen Informatics"/>
            <person name="Doyle S."/>
        </authorList>
    </citation>
    <scope>NUCLEOTIDE SEQUENCE [LARGE SCALE GENOMIC DNA]</scope>
    <source>
        <strain evidence="7">NCTC13765</strain>
    </source>
</reference>
<sequence>MNFNEIELRHLIDETHKTITAMGTTSGTLIDKFRQFTDRLVEHLRSRDKPFNCDLCLQWVDSLEHDPPSKMSTSYIEWIALRRFIILIEKQRSETLTHWTHYQSKTPIQPKSIVFQEVLEKYKIYLSGVLNENTIPRYVSEARFMLLYLEKQGISQISQVRNAEIVSYFASERFYNRKPKGIQTEVCSLKKFLVFLVEDGHTDQKYLHCAIPRLRLSTERIITTLTSQMERDIIADEPDSLVNLRDKAIAFLALHVGLRECDIRNLKFNDIDWEKGVITIRQQKTGVALQMPIDNKTQNAIIDYVLNERRDCKTAYIFITAVGPPQKIARKHYRIKYRAKNTESFEAIPHDGLHIFRRTYASRLLKCGTPLPMISEMLGHIDKNAVQCYLSTDETKMKRCALELSAIPYHGRAF</sequence>
<feature type="domain" description="Core-binding (CB)" evidence="6">
    <location>
        <begin position="113"/>
        <end position="197"/>
    </location>
</feature>
<dbReference type="AlphaFoldDB" id="A0A380L091"/>
<dbReference type="PANTHER" id="PTHR30349:SF41">
    <property type="entry name" value="INTEGRASE_RECOMBINASE PROTEIN MJ0367-RELATED"/>
    <property type="match status" value="1"/>
</dbReference>
<dbReference type="GO" id="GO:0015074">
    <property type="term" value="P:DNA integration"/>
    <property type="evidence" value="ECO:0007669"/>
    <property type="project" value="InterPro"/>
</dbReference>
<dbReference type="GO" id="GO:0003677">
    <property type="term" value="F:DNA binding"/>
    <property type="evidence" value="ECO:0007669"/>
    <property type="project" value="UniProtKB-UniRule"/>
</dbReference>
<evidence type="ECO:0000256" key="4">
    <source>
        <dbReference type="PROSITE-ProRule" id="PRU01248"/>
    </source>
</evidence>
<evidence type="ECO:0000256" key="1">
    <source>
        <dbReference type="ARBA" id="ARBA00008857"/>
    </source>
</evidence>
<dbReference type="STRING" id="1123307.GCA_000380065_00006"/>
<evidence type="ECO:0000313" key="7">
    <source>
        <dbReference type="EMBL" id="SUN76764.1"/>
    </source>
</evidence>
<dbReference type="InterPro" id="IPR011010">
    <property type="entry name" value="DNA_brk_join_enz"/>
</dbReference>
<organism evidence="7 8">
    <name type="scientific">Streptococcus massiliensis</name>
    <dbReference type="NCBI Taxonomy" id="313439"/>
    <lineage>
        <taxon>Bacteria</taxon>
        <taxon>Bacillati</taxon>
        <taxon>Bacillota</taxon>
        <taxon>Bacilli</taxon>
        <taxon>Lactobacillales</taxon>
        <taxon>Streptococcaceae</taxon>
        <taxon>Streptococcus</taxon>
    </lineage>
</organism>
<protein>
    <submittedName>
        <fullName evidence="7">Integrase/recombinase, phage integrase family protein</fullName>
    </submittedName>
</protein>